<dbReference type="AlphaFoldDB" id="A0A226DLS7"/>
<dbReference type="Gene3D" id="3.40.50.720">
    <property type="entry name" value="NAD(P)-binding Rossmann-like Domain"/>
    <property type="match status" value="1"/>
</dbReference>
<dbReference type="Proteomes" id="UP000198287">
    <property type="component" value="Unassembled WGS sequence"/>
</dbReference>
<gene>
    <name evidence="3" type="ORF">Fcan01_19348</name>
</gene>
<comment type="similarity">
    <text evidence="1">Belongs to the short-chain dehydrogenases/reductases (SDR) family.</text>
</comment>
<evidence type="ECO:0000313" key="3">
    <source>
        <dbReference type="EMBL" id="OXA46149.1"/>
    </source>
</evidence>
<organism evidence="3 4">
    <name type="scientific">Folsomia candida</name>
    <name type="common">Springtail</name>
    <dbReference type="NCBI Taxonomy" id="158441"/>
    <lineage>
        <taxon>Eukaryota</taxon>
        <taxon>Metazoa</taxon>
        <taxon>Ecdysozoa</taxon>
        <taxon>Arthropoda</taxon>
        <taxon>Hexapoda</taxon>
        <taxon>Collembola</taxon>
        <taxon>Entomobryomorpha</taxon>
        <taxon>Isotomoidea</taxon>
        <taxon>Isotomidae</taxon>
        <taxon>Proisotominae</taxon>
        <taxon>Folsomia</taxon>
    </lineage>
</organism>
<proteinExistence type="inferred from homology"/>
<comment type="caution">
    <text evidence="3">The sequence shown here is derived from an EMBL/GenBank/DDBJ whole genome shotgun (WGS) entry which is preliminary data.</text>
</comment>
<dbReference type="PANTHER" id="PTHR24320">
    <property type="entry name" value="RETINOL DEHYDROGENASE"/>
    <property type="match status" value="1"/>
</dbReference>
<dbReference type="Pfam" id="PF00106">
    <property type="entry name" value="adh_short"/>
    <property type="match status" value="1"/>
</dbReference>
<keyword evidence="4" id="KW-1185">Reference proteome</keyword>
<name>A0A226DLS7_FOLCA</name>
<dbReference type="OrthoDB" id="191139at2759"/>
<protein>
    <submittedName>
        <fullName evidence="3">Retinol dehydrogenase 12</fullName>
    </submittedName>
</protein>
<dbReference type="PRINTS" id="PR00081">
    <property type="entry name" value="GDHRDH"/>
</dbReference>
<dbReference type="OMA" id="IEWIPCD"/>
<evidence type="ECO:0000313" key="4">
    <source>
        <dbReference type="Proteomes" id="UP000198287"/>
    </source>
</evidence>
<dbReference type="GO" id="GO:0016491">
    <property type="term" value="F:oxidoreductase activity"/>
    <property type="evidence" value="ECO:0007669"/>
    <property type="project" value="UniProtKB-KW"/>
</dbReference>
<keyword evidence="2" id="KW-0560">Oxidoreductase</keyword>
<evidence type="ECO:0000256" key="2">
    <source>
        <dbReference type="ARBA" id="ARBA00023002"/>
    </source>
</evidence>
<dbReference type="SUPFAM" id="SSF51735">
    <property type="entry name" value="NAD(P)-binding Rossmann-fold domains"/>
    <property type="match status" value="1"/>
</dbReference>
<sequence length="310" mass="33033">MPRAKPFTTSDIPSLVGKVALVTGATGGLGFDTALALCGAGATVLVGGRNETKGADAVAKIKAAHPSADVTFALIDHGSLASVKQFATNYNARGQPLDIIVNNAGVMTPPNRLTTSDNFEIQLGTNHLAHFALTGQLLPSLRRSSSPRVVNVSSLMARWGKINFNDMQFAKSYSATGGYGQSKLANLLFSLELQNRSDQNGWGLTVVSAHPGFSDTGLVDNGPGTTFLGRFTNAVMKPLFSQTSARGALPQLYAATSPAVEKNGYYGPNGFYEMKGDVAPAWVPPFAKDKDMAKRFWDESEKLTNFKWPN</sequence>
<dbReference type="PANTHER" id="PTHR24320:SF148">
    <property type="entry name" value="NAD(P)-BINDING ROSSMANN-FOLD SUPERFAMILY PROTEIN"/>
    <property type="match status" value="1"/>
</dbReference>
<dbReference type="NCBIfam" id="NF004513">
    <property type="entry name" value="PRK05854.1"/>
    <property type="match status" value="1"/>
</dbReference>
<reference evidence="3 4" key="1">
    <citation type="submission" date="2015-12" db="EMBL/GenBank/DDBJ databases">
        <title>The genome of Folsomia candida.</title>
        <authorList>
            <person name="Faddeeva A."/>
            <person name="Derks M.F."/>
            <person name="Anvar Y."/>
            <person name="Smit S."/>
            <person name="Van Straalen N."/>
            <person name="Roelofs D."/>
        </authorList>
    </citation>
    <scope>NUCLEOTIDE SEQUENCE [LARGE SCALE GENOMIC DNA]</scope>
    <source>
        <strain evidence="3 4">VU population</strain>
        <tissue evidence="3">Whole body</tissue>
    </source>
</reference>
<dbReference type="InterPro" id="IPR002347">
    <property type="entry name" value="SDR_fam"/>
</dbReference>
<dbReference type="InterPro" id="IPR036291">
    <property type="entry name" value="NAD(P)-bd_dom_sf"/>
</dbReference>
<evidence type="ECO:0000256" key="1">
    <source>
        <dbReference type="ARBA" id="ARBA00006484"/>
    </source>
</evidence>
<dbReference type="CDD" id="cd05327">
    <property type="entry name" value="retinol-DH_like_SDR_c_like"/>
    <property type="match status" value="1"/>
</dbReference>
<dbReference type="NCBIfam" id="NF004846">
    <property type="entry name" value="PRK06197.1"/>
    <property type="match status" value="1"/>
</dbReference>
<accession>A0A226DLS7</accession>
<dbReference type="EMBL" id="LNIX01000016">
    <property type="protein sequence ID" value="OXA46149.1"/>
    <property type="molecule type" value="Genomic_DNA"/>
</dbReference>